<evidence type="ECO:0000256" key="4">
    <source>
        <dbReference type="ARBA" id="ARBA00022989"/>
    </source>
</evidence>
<evidence type="ECO:0008006" key="9">
    <source>
        <dbReference type="Google" id="ProtNLM"/>
    </source>
</evidence>
<feature type="transmembrane region" description="Helical" evidence="6">
    <location>
        <begin position="25"/>
        <end position="43"/>
    </location>
</feature>
<feature type="transmembrane region" description="Helical" evidence="6">
    <location>
        <begin position="342"/>
        <end position="366"/>
    </location>
</feature>
<feature type="transmembrane region" description="Helical" evidence="6">
    <location>
        <begin position="195"/>
        <end position="228"/>
    </location>
</feature>
<evidence type="ECO:0000256" key="2">
    <source>
        <dbReference type="ARBA" id="ARBA00022475"/>
    </source>
</evidence>
<organism evidence="7 8">
    <name type="scientific">Pseudarcicella hirudinis</name>
    <dbReference type="NCBI Taxonomy" id="1079859"/>
    <lineage>
        <taxon>Bacteria</taxon>
        <taxon>Pseudomonadati</taxon>
        <taxon>Bacteroidota</taxon>
        <taxon>Cytophagia</taxon>
        <taxon>Cytophagales</taxon>
        <taxon>Flectobacillaceae</taxon>
        <taxon>Pseudarcicella</taxon>
    </lineage>
</organism>
<evidence type="ECO:0000256" key="5">
    <source>
        <dbReference type="ARBA" id="ARBA00023136"/>
    </source>
</evidence>
<dbReference type="AlphaFoldDB" id="A0A1I5YNY3"/>
<keyword evidence="3 6" id="KW-0812">Transmembrane</keyword>
<keyword evidence="8" id="KW-1185">Reference proteome</keyword>
<keyword evidence="5 6" id="KW-0472">Membrane</keyword>
<dbReference type="EMBL" id="FOXH01000020">
    <property type="protein sequence ID" value="SFQ45938.1"/>
    <property type="molecule type" value="Genomic_DNA"/>
</dbReference>
<feature type="transmembrane region" description="Helical" evidence="6">
    <location>
        <begin position="469"/>
        <end position="487"/>
    </location>
</feature>
<reference evidence="7 8" key="1">
    <citation type="submission" date="2016-10" db="EMBL/GenBank/DDBJ databases">
        <authorList>
            <person name="de Groot N.N."/>
        </authorList>
    </citation>
    <scope>NUCLEOTIDE SEQUENCE [LARGE SCALE GENOMIC DNA]</scope>
    <source>
        <strain evidence="8">E92,LMG 26720,CCM 7988</strain>
    </source>
</reference>
<dbReference type="PANTHER" id="PTHR30250">
    <property type="entry name" value="PST FAMILY PREDICTED COLANIC ACID TRANSPORTER"/>
    <property type="match status" value="1"/>
</dbReference>
<evidence type="ECO:0000313" key="7">
    <source>
        <dbReference type="EMBL" id="SFQ45938.1"/>
    </source>
</evidence>
<dbReference type="InterPro" id="IPR050833">
    <property type="entry name" value="Poly_Biosynth_Transport"/>
</dbReference>
<dbReference type="PANTHER" id="PTHR30250:SF26">
    <property type="entry name" value="PSMA PROTEIN"/>
    <property type="match status" value="1"/>
</dbReference>
<feature type="transmembrane region" description="Helical" evidence="6">
    <location>
        <begin position="52"/>
        <end position="71"/>
    </location>
</feature>
<evidence type="ECO:0000313" key="8">
    <source>
        <dbReference type="Proteomes" id="UP000199306"/>
    </source>
</evidence>
<evidence type="ECO:0000256" key="6">
    <source>
        <dbReference type="SAM" id="Phobius"/>
    </source>
</evidence>
<evidence type="ECO:0000256" key="1">
    <source>
        <dbReference type="ARBA" id="ARBA00004651"/>
    </source>
</evidence>
<protein>
    <recommendedName>
        <fullName evidence="9">Membrane protein involved in the export of O-antigen and teichoic acid</fullName>
    </recommendedName>
</protein>
<dbReference type="STRING" id="1079859.SAMN04515674_12045"/>
<sequence>MGIRGIKNQIFQKIDIWNSPTLMTWMSYSTKALALFGVLPLVLKQFAPGDVVLWYLFSTIISLQSIVDFGFRQTFLRVISYAFGGAKDIELFGSNQKEKTDEELEPNIALLTDIVSTMKYIYVRLTLVVFILMSIFGTWAFIKPVKDAANPTQAWICWIIVILVSCISFYGKLYMNFLEGLFKIALVRRVDTFTSLGGILTSIFVLLFAPTLINLIIVNQFWVLIVMLRDWHLCRTTENKLYQKVSVNVPFNKEMFNKIWSPAWRSGLSGFMSVGLTNLTGVVYAQFGNTSSIASYLLALRIINQIRDISMAPFYSKLPVLAMLRVKNDTETLIKVIKRGMFLSHMIFVTGFLAVGISSDYLLGLIHSDVQFVSKDLWLLIGIAFFIHRFGGMHIQVYLSTNHVISHIADGVSGGIYIITSLLLSSYVGVYAIPIGMIAGYLGFYAWYSALFSYKSLGGISFWQFEKKVSIPFIMILAIFSILTLALG</sequence>
<feature type="transmembrane region" description="Helical" evidence="6">
    <location>
        <begin position="121"/>
        <end position="142"/>
    </location>
</feature>
<keyword evidence="2" id="KW-1003">Cell membrane</keyword>
<dbReference type="GO" id="GO:0005886">
    <property type="term" value="C:plasma membrane"/>
    <property type="evidence" value="ECO:0007669"/>
    <property type="project" value="UniProtKB-SubCell"/>
</dbReference>
<feature type="transmembrane region" description="Helical" evidence="6">
    <location>
        <begin position="438"/>
        <end position="457"/>
    </location>
</feature>
<keyword evidence="4 6" id="KW-1133">Transmembrane helix</keyword>
<feature type="transmembrane region" description="Helical" evidence="6">
    <location>
        <begin position="154"/>
        <end position="175"/>
    </location>
</feature>
<feature type="transmembrane region" description="Helical" evidence="6">
    <location>
        <begin position="378"/>
        <end position="399"/>
    </location>
</feature>
<comment type="subcellular location">
    <subcellularLocation>
        <location evidence="1">Cell membrane</location>
        <topology evidence="1">Multi-pass membrane protein</topology>
    </subcellularLocation>
</comment>
<proteinExistence type="predicted"/>
<dbReference type="Proteomes" id="UP000199306">
    <property type="component" value="Unassembled WGS sequence"/>
</dbReference>
<gene>
    <name evidence="7" type="ORF">SAMN04515674_12045</name>
</gene>
<evidence type="ECO:0000256" key="3">
    <source>
        <dbReference type="ARBA" id="ARBA00022692"/>
    </source>
</evidence>
<name>A0A1I5YNY3_9BACT</name>
<accession>A0A1I5YNY3</accession>